<evidence type="ECO:0000313" key="2">
    <source>
        <dbReference type="Proteomes" id="UP000694546"/>
    </source>
</evidence>
<accession>A0A8C5AEE6</accession>
<dbReference type="OMA" id="PSEATWT"/>
<protein>
    <recommendedName>
        <fullName evidence="3">SGNH hydrolase-type esterase domain-containing protein</fullName>
    </recommendedName>
</protein>
<name>A0A8C5AEE6_GADMO</name>
<reference evidence="1" key="2">
    <citation type="submission" date="2025-08" db="UniProtKB">
        <authorList>
            <consortium name="Ensembl"/>
        </authorList>
    </citation>
    <scope>IDENTIFICATION</scope>
</reference>
<reference evidence="1" key="1">
    <citation type="submission" date="2019-07" db="EMBL/GenBank/DDBJ databases">
        <authorList>
            <consortium name="Wellcome Sanger Institute Data Sharing"/>
        </authorList>
    </citation>
    <scope>NUCLEOTIDE SEQUENCE [LARGE SCALE GENOMIC DNA]</scope>
</reference>
<sequence>MIGATQDTILWDPSVDPRRAACSTPCFPSEATWTEVGVRKRKKRTINGDSPPRLSVIIIHVGTNDIFTKGSEMIKDEFNRLFNLCKQSGKMFFISGPMPTLGRGNWRFSRLLSLNTWLQSAVDANDFKFIDNFNLFWNRAAFFKVDGIHPNSLGSQHLAANILYAVHTSSY</sequence>
<dbReference type="SUPFAM" id="SSF52266">
    <property type="entry name" value="SGNH hydrolase"/>
    <property type="match status" value="1"/>
</dbReference>
<reference evidence="1" key="3">
    <citation type="submission" date="2025-09" db="UniProtKB">
        <authorList>
            <consortium name="Ensembl"/>
        </authorList>
    </citation>
    <scope>IDENTIFICATION</scope>
</reference>
<evidence type="ECO:0000313" key="1">
    <source>
        <dbReference type="Ensembl" id="ENSGMOP00000030970.1"/>
    </source>
</evidence>
<dbReference type="Proteomes" id="UP000694546">
    <property type="component" value="Chromosome 1"/>
</dbReference>
<dbReference type="AlphaFoldDB" id="A0A8C5AEE6"/>
<dbReference type="Gene3D" id="3.40.50.12700">
    <property type="match status" value="1"/>
</dbReference>
<dbReference type="Ensembl" id="ENSGMOT00000045445.1">
    <property type="protein sequence ID" value="ENSGMOP00000030970.1"/>
    <property type="gene ID" value="ENSGMOG00000024731.1"/>
</dbReference>
<evidence type="ECO:0008006" key="3">
    <source>
        <dbReference type="Google" id="ProtNLM"/>
    </source>
</evidence>
<keyword evidence="2" id="KW-1185">Reference proteome</keyword>
<dbReference type="CDD" id="cd00229">
    <property type="entry name" value="SGNH_hydrolase"/>
    <property type="match status" value="1"/>
</dbReference>
<organism evidence="1 2">
    <name type="scientific">Gadus morhua</name>
    <name type="common">Atlantic cod</name>
    <dbReference type="NCBI Taxonomy" id="8049"/>
    <lineage>
        <taxon>Eukaryota</taxon>
        <taxon>Metazoa</taxon>
        <taxon>Chordata</taxon>
        <taxon>Craniata</taxon>
        <taxon>Vertebrata</taxon>
        <taxon>Euteleostomi</taxon>
        <taxon>Actinopterygii</taxon>
        <taxon>Neopterygii</taxon>
        <taxon>Teleostei</taxon>
        <taxon>Neoteleostei</taxon>
        <taxon>Acanthomorphata</taxon>
        <taxon>Zeiogadaria</taxon>
        <taxon>Gadariae</taxon>
        <taxon>Gadiformes</taxon>
        <taxon>Gadoidei</taxon>
        <taxon>Gadidae</taxon>
        <taxon>Gadus</taxon>
    </lineage>
</organism>
<proteinExistence type="predicted"/>